<proteinExistence type="predicted"/>
<gene>
    <name evidence="3" type="ORF">H9L19_07075</name>
</gene>
<dbReference type="Pfam" id="PF07537">
    <property type="entry name" value="CamS"/>
    <property type="match status" value="1"/>
</dbReference>
<keyword evidence="2" id="KW-1133">Transmembrane helix</keyword>
<dbReference type="Gene3D" id="3.10.570.10">
    <property type="entry name" value="sex pheromone staph- cam373 precursor domain"/>
    <property type="match status" value="1"/>
</dbReference>
<evidence type="ECO:0000313" key="3">
    <source>
        <dbReference type="EMBL" id="QNN75125.1"/>
    </source>
</evidence>
<evidence type="ECO:0000256" key="2">
    <source>
        <dbReference type="SAM" id="Phobius"/>
    </source>
</evidence>
<evidence type="ECO:0000256" key="1">
    <source>
        <dbReference type="SAM" id="MobiDB-lite"/>
    </source>
</evidence>
<keyword evidence="4" id="KW-1185">Reference proteome</keyword>
<organism evidence="3 4">
    <name type="scientific">Weissella diestrammenae</name>
    <dbReference type="NCBI Taxonomy" id="1162633"/>
    <lineage>
        <taxon>Bacteria</taxon>
        <taxon>Bacillati</taxon>
        <taxon>Bacillota</taxon>
        <taxon>Bacilli</taxon>
        <taxon>Lactobacillales</taxon>
        <taxon>Lactobacillaceae</taxon>
        <taxon>Weissella</taxon>
    </lineage>
</organism>
<feature type="transmembrane region" description="Helical" evidence="2">
    <location>
        <begin position="7"/>
        <end position="28"/>
    </location>
</feature>
<dbReference type="EMBL" id="CP060724">
    <property type="protein sequence ID" value="QNN75125.1"/>
    <property type="molecule type" value="Genomic_DNA"/>
</dbReference>
<dbReference type="InterPro" id="IPR011426">
    <property type="entry name" value="CamS"/>
</dbReference>
<dbReference type="Proteomes" id="UP000515800">
    <property type="component" value="Chromosome"/>
</dbReference>
<protein>
    <submittedName>
        <fullName evidence="3">CamS family sex pheromone protein</fullName>
    </submittedName>
</protein>
<dbReference type="CDD" id="cd13440">
    <property type="entry name" value="CamS_repeat_2"/>
    <property type="match status" value="1"/>
</dbReference>
<name>A0A7G9T4V0_9LACO</name>
<accession>A0A7G9T4V0</accession>
<dbReference type="RefSeq" id="WP_187528960.1">
    <property type="nucleotide sequence ID" value="NZ_CP060724.1"/>
</dbReference>
<dbReference type="KEGG" id="wdi:H9L19_07075"/>
<dbReference type="CDD" id="cd13441">
    <property type="entry name" value="CamS_repeat_1"/>
    <property type="match status" value="1"/>
</dbReference>
<dbReference type="PIRSF" id="PIRSF012509">
    <property type="entry name" value="CamS"/>
    <property type="match status" value="1"/>
</dbReference>
<sequence>MRYIKWIGALVVIFILGSALVFFGNFYAKNSSNVTSTKSNKTTVSNKVTTKKGVTLTGTASSDQYKSVIKDGNYLVGKARGITASMNDNQFNTESFENGLLTISKAHFSPKSYVFQEGQLLTASTATKWLARQSNTNTEGLNPEDNGKTDDGRNPIYLQTIEEQDFMTQDGDNLKLSGIVLGIAMNTVDTYQKEQYGANFTQKIDAATRIAKGKEMAAEIIKRYRKMSGVSKDTPIVIAAYAQSPDDSLTGGSFYSWAESKSGETLSGWTDLKYANIVLPMQDNTTDVKSVATNLNKDFVNFQNTIQGFFPNLSYVTAQAQYDGQNLMGLHVDITTQFYSQTEINSFANYLAQTAPNFLPTNVPVQIRISTVSGIQALLVQKANSKTYEVINLSSY</sequence>
<evidence type="ECO:0000313" key="4">
    <source>
        <dbReference type="Proteomes" id="UP000515800"/>
    </source>
</evidence>
<reference evidence="3 4" key="1">
    <citation type="submission" date="2020-08" db="EMBL/GenBank/DDBJ databases">
        <title>Genome sequence of Weissella diestrammenae KACC 16890T.</title>
        <authorList>
            <person name="Hyun D.-W."/>
            <person name="Bae J.-W."/>
        </authorList>
    </citation>
    <scope>NUCLEOTIDE SEQUENCE [LARGE SCALE GENOMIC DNA]</scope>
    <source>
        <strain evidence="3 4">KACC 16890</strain>
    </source>
</reference>
<dbReference type="AlphaFoldDB" id="A0A7G9T4V0"/>
<keyword evidence="2" id="KW-0472">Membrane</keyword>
<keyword evidence="2" id="KW-0812">Transmembrane</keyword>
<feature type="region of interest" description="Disordered" evidence="1">
    <location>
        <begin position="133"/>
        <end position="153"/>
    </location>
</feature>